<gene>
    <name evidence="1" type="ORF">F2Q68_00013728</name>
</gene>
<accession>A0A8S9H8V9</accession>
<protein>
    <submittedName>
        <fullName evidence="1">Uncharacterized protein</fullName>
    </submittedName>
</protein>
<reference evidence="1" key="1">
    <citation type="submission" date="2019-12" db="EMBL/GenBank/DDBJ databases">
        <title>Genome sequencing and annotation of Brassica cretica.</title>
        <authorList>
            <person name="Studholme D.J."/>
            <person name="Sarris P.F."/>
        </authorList>
    </citation>
    <scope>NUCLEOTIDE SEQUENCE</scope>
    <source>
        <strain evidence="1">PFS-001/15</strain>
        <tissue evidence="1">Leaf</tissue>
    </source>
</reference>
<dbReference type="EMBL" id="QGKW02001940">
    <property type="protein sequence ID" value="KAF2555005.1"/>
    <property type="molecule type" value="Genomic_DNA"/>
</dbReference>
<proteinExistence type="predicted"/>
<organism evidence="1 2">
    <name type="scientific">Brassica cretica</name>
    <name type="common">Mustard</name>
    <dbReference type="NCBI Taxonomy" id="69181"/>
    <lineage>
        <taxon>Eukaryota</taxon>
        <taxon>Viridiplantae</taxon>
        <taxon>Streptophyta</taxon>
        <taxon>Embryophyta</taxon>
        <taxon>Tracheophyta</taxon>
        <taxon>Spermatophyta</taxon>
        <taxon>Magnoliopsida</taxon>
        <taxon>eudicotyledons</taxon>
        <taxon>Gunneridae</taxon>
        <taxon>Pentapetalae</taxon>
        <taxon>rosids</taxon>
        <taxon>malvids</taxon>
        <taxon>Brassicales</taxon>
        <taxon>Brassicaceae</taxon>
        <taxon>Brassiceae</taxon>
        <taxon>Brassica</taxon>
    </lineage>
</organism>
<dbReference type="Proteomes" id="UP000712281">
    <property type="component" value="Unassembled WGS sequence"/>
</dbReference>
<name>A0A8S9H8V9_BRACR</name>
<evidence type="ECO:0000313" key="1">
    <source>
        <dbReference type="EMBL" id="KAF2555005.1"/>
    </source>
</evidence>
<comment type="caution">
    <text evidence="1">The sequence shown here is derived from an EMBL/GenBank/DDBJ whole genome shotgun (WGS) entry which is preliminary data.</text>
</comment>
<dbReference type="AlphaFoldDB" id="A0A8S9H8V9"/>
<sequence>MNERELFASWTRADRELLDRRMRADCELDTRGLKLIGDTSWNGPSCSYRVANAGSGTRAVRDAS</sequence>
<evidence type="ECO:0000313" key="2">
    <source>
        <dbReference type="Proteomes" id="UP000712281"/>
    </source>
</evidence>